<evidence type="ECO:0000313" key="3">
    <source>
        <dbReference type="EMBL" id="MBV2144455.1"/>
    </source>
</evidence>
<sequence length="395" mass="42500">MGLFSKSIKFAMVISVAMSVMTPPAGADTAEGALATKAPQVLLIDDGSGTVLLSKHPNKEIPPASLAKLMTAEIVFGALKKGQITLETTYPVSEYAWRTGGAPSGTSTMFARIKSTPTVADLLQGMIVQAANDGAIVLAEGLAGSEQAFAQKMNDRANELGLHDSRFVNSTGLPAEGQVVTLSDLIKLARHVRTAYPELYKYYAQAAFTWNNIFQRNRNPLLRLEVGADGMGTGFTEDSGYALVASAEQNGRRLFLAMSGLASAKEREEEAKKLIEWGMTAFDRVHIYAANEQVGEAQIYGGAQARVALKVIDEVELLLPKDGRDKLKARIVYEAPLYAPVEGGRQIGSLQFELNGDIVQKVPVFTAQPVATGSLSQRAFDAAIELATGWLRKYL</sequence>
<evidence type="ECO:0000313" key="4">
    <source>
        <dbReference type="Proteomes" id="UP000752297"/>
    </source>
</evidence>
<proteinExistence type="predicted"/>
<keyword evidence="3" id="KW-0645">Protease</keyword>
<accession>A0A949PT76</accession>
<keyword evidence="1" id="KW-0732">Signal</keyword>
<dbReference type="RefSeq" id="WP_217678455.1">
    <property type="nucleotide sequence ID" value="NZ_JAHRVA010000006.1"/>
</dbReference>
<dbReference type="PANTHER" id="PTHR21581">
    <property type="entry name" value="D-ALANYL-D-ALANINE CARBOXYPEPTIDASE"/>
    <property type="match status" value="1"/>
</dbReference>
<feature type="domain" description="Peptidase S11 D-Ala-D-Ala carboxypeptidase A C-terminal" evidence="2">
    <location>
        <begin position="282"/>
        <end position="372"/>
    </location>
</feature>
<dbReference type="SMART" id="SM00936">
    <property type="entry name" value="PBP5_C"/>
    <property type="match status" value="1"/>
</dbReference>
<dbReference type="GO" id="GO:0009002">
    <property type="term" value="F:serine-type D-Ala-D-Ala carboxypeptidase activity"/>
    <property type="evidence" value="ECO:0007669"/>
    <property type="project" value="InterPro"/>
</dbReference>
<feature type="signal peptide" evidence="1">
    <location>
        <begin position="1"/>
        <end position="27"/>
    </location>
</feature>
<dbReference type="InterPro" id="IPR001967">
    <property type="entry name" value="Peptidase_S11_N"/>
</dbReference>
<name>A0A949PT76_9HYPH</name>
<evidence type="ECO:0000256" key="1">
    <source>
        <dbReference type="SAM" id="SignalP"/>
    </source>
</evidence>
<dbReference type="GO" id="GO:0006508">
    <property type="term" value="P:proteolysis"/>
    <property type="evidence" value="ECO:0007669"/>
    <property type="project" value="InterPro"/>
</dbReference>
<keyword evidence="3" id="KW-0121">Carboxypeptidase</keyword>
<dbReference type="Proteomes" id="UP000752297">
    <property type="component" value="Unassembled WGS sequence"/>
</dbReference>
<reference evidence="3 4" key="1">
    <citation type="submission" date="2021-06" db="EMBL/GenBank/DDBJ databases">
        <title>Falsochrobactrum tianjin sp.nov., a new petroleum-degrading bacteria isolated from oily soils.</title>
        <authorList>
            <person name="Chen G."/>
            <person name="Chen H."/>
            <person name="Tian J."/>
            <person name="Qing J."/>
            <person name="Zhong L."/>
            <person name="Ma W."/>
            <person name="Song Y."/>
            <person name="Cui X."/>
            <person name="Yan B."/>
        </authorList>
    </citation>
    <scope>NUCLEOTIDE SEQUENCE [LARGE SCALE GENOMIC DNA]</scope>
    <source>
        <strain evidence="3 4">TDYN1</strain>
    </source>
</reference>
<dbReference type="Pfam" id="PF07943">
    <property type="entry name" value="PBP5_C"/>
    <property type="match status" value="1"/>
</dbReference>
<evidence type="ECO:0000259" key="2">
    <source>
        <dbReference type="SMART" id="SM00936"/>
    </source>
</evidence>
<comment type="caution">
    <text evidence="3">The sequence shown here is derived from an EMBL/GenBank/DDBJ whole genome shotgun (WGS) entry which is preliminary data.</text>
</comment>
<gene>
    <name evidence="3" type="ORF">KUG47_13225</name>
</gene>
<dbReference type="Pfam" id="PF00768">
    <property type="entry name" value="Peptidase_S11"/>
    <property type="match status" value="1"/>
</dbReference>
<dbReference type="InterPro" id="IPR012907">
    <property type="entry name" value="Peptidase_S11_C"/>
</dbReference>
<organism evidence="3 4">
    <name type="scientific">Falsochrobactrum tianjinense</name>
    <dbReference type="NCBI Taxonomy" id="2706015"/>
    <lineage>
        <taxon>Bacteria</taxon>
        <taxon>Pseudomonadati</taxon>
        <taxon>Pseudomonadota</taxon>
        <taxon>Alphaproteobacteria</taxon>
        <taxon>Hyphomicrobiales</taxon>
        <taxon>Brucellaceae</taxon>
        <taxon>Falsochrobactrum</taxon>
    </lineage>
</organism>
<dbReference type="PANTHER" id="PTHR21581:SF6">
    <property type="entry name" value="TRAFFICKING PROTEIN PARTICLE COMPLEX SUBUNIT 12"/>
    <property type="match status" value="1"/>
</dbReference>
<dbReference type="EMBL" id="JAHRVA010000006">
    <property type="protein sequence ID" value="MBV2144455.1"/>
    <property type="molecule type" value="Genomic_DNA"/>
</dbReference>
<protein>
    <submittedName>
        <fullName evidence="3">D-alanyl-D-alanine carboxypeptidase</fullName>
    </submittedName>
</protein>
<dbReference type="AlphaFoldDB" id="A0A949PT76"/>
<keyword evidence="4" id="KW-1185">Reference proteome</keyword>
<keyword evidence="3" id="KW-0378">Hydrolase</keyword>
<feature type="chain" id="PRO_5037647887" evidence="1">
    <location>
        <begin position="28"/>
        <end position="395"/>
    </location>
</feature>